<dbReference type="Gene3D" id="3.40.50.360">
    <property type="match status" value="1"/>
</dbReference>
<name>A0A5C5BCZ9_9MICO</name>
<dbReference type="Proteomes" id="UP000313849">
    <property type="component" value="Unassembled WGS sequence"/>
</dbReference>
<dbReference type="InterPro" id="IPR005025">
    <property type="entry name" value="FMN_Rdtase-like_dom"/>
</dbReference>
<evidence type="ECO:0000256" key="3">
    <source>
        <dbReference type="ARBA" id="ARBA00023002"/>
    </source>
</evidence>
<comment type="caution">
    <text evidence="5">The sequence shown here is derived from an EMBL/GenBank/DDBJ whole genome shotgun (WGS) entry which is preliminary data.</text>
</comment>
<dbReference type="PANTHER" id="PTHR43408:SF2">
    <property type="entry name" value="FMN REDUCTASE (NADPH)"/>
    <property type="match status" value="1"/>
</dbReference>
<dbReference type="GO" id="GO:0016491">
    <property type="term" value="F:oxidoreductase activity"/>
    <property type="evidence" value="ECO:0007669"/>
    <property type="project" value="UniProtKB-KW"/>
</dbReference>
<feature type="domain" description="NADPH-dependent FMN reductase-like" evidence="4">
    <location>
        <begin position="1"/>
        <end position="144"/>
    </location>
</feature>
<sequence length="171" mass="17131">MSVVVLSGNPRPGSRTSATALAVARAVVVAGAADGADASIETVELADIAGEVLVGGAGLEAARDTVRAARLLVVATPVYKGAYTGLLKAFLDTYDGGELASVTALAVVVAGQPGHLHAGETHLRPVLLELGAQVPAPTFAIAQGRLGDLDELLPGWVARYGHLLAPAAVPA</sequence>
<evidence type="ECO:0000256" key="2">
    <source>
        <dbReference type="ARBA" id="ARBA00022643"/>
    </source>
</evidence>
<keyword evidence="1" id="KW-0285">Flavoprotein</keyword>
<organism evidence="5 6">
    <name type="scientific">Miniimonas arenae</name>
    <dbReference type="NCBI Taxonomy" id="676201"/>
    <lineage>
        <taxon>Bacteria</taxon>
        <taxon>Bacillati</taxon>
        <taxon>Actinomycetota</taxon>
        <taxon>Actinomycetes</taxon>
        <taxon>Micrococcales</taxon>
        <taxon>Beutenbergiaceae</taxon>
        <taxon>Miniimonas</taxon>
    </lineage>
</organism>
<protein>
    <submittedName>
        <fullName evidence="5">NAD(P)H-dependent oxidoreductase</fullName>
    </submittedName>
</protein>
<dbReference type="PANTHER" id="PTHR43408">
    <property type="entry name" value="FMN REDUCTASE (NADPH)"/>
    <property type="match status" value="1"/>
</dbReference>
<dbReference type="OrthoDB" id="1643408at2"/>
<reference evidence="5 6" key="1">
    <citation type="submission" date="2019-06" db="EMBL/GenBank/DDBJ databases">
        <title>Draft genome sequence of Miniimonas arenae KCTC 19750T isolated from sea sand.</title>
        <authorList>
            <person name="Park S.-J."/>
        </authorList>
    </citation>
    <scope>NUCLEOTIDE SEQUENCE [LARGE SCALE GENOMIC DNA]</scope>
    <source>
        <strain evidence="5 6">KCTC 19750</strain>
    </source>
</reference>
<evidence type="ECO:0000256" key="1">
    <source>
        <dbReference type="ARBA" id="ARBA00022630"/>
    </source>
</evidence>
<evidence type="ECO:0000259" key="4">
    <source>
        <dbReference type="Pfam" id="PF03358"/>
    </source>
</evidence>
<dbReference type="Pfam" id="PF03358">
    <property type="entry name" value="FMN_red"/>
    <property type="match status" value="1"/>
</dbReference>
<dbReference type="InterPro" id="IPR051814">
    <property type="entry name" value="NAD(P)H-dep_FMN_reductase"/>
</dbReference>
<evidence type="ECO:0000313" key="5">
    <source>
        <dbReference type="EMBL" id="TNU76246.1"/>
    </source>
</evidence>
<dbReference type="EMBL" id="VENP01000009">
    <property type="protein sequence ID" value="TNU76246.1"/>
    <property type="molecule type" value="Genomic_DNA"/>
</dbReference>
<evidence type="ECO:0000313" key="6">
    <source>
        <dbReference type="Proteomes" id="UP000313849"/>
    </source>
</evidence>
<dbReference type="SUPFAM" id="SSF52218">
    <property type="entry name" value="Flavoproteins"/>
    <property type="match status" value="1"/>
</dbReference>
<dbReference type="AlphaFoldDB" id="A0A5C5BCZ9"/>
<keyword evidence="2" id="KW-0288">FMN</keyword>
<accession>A0A5C5BCZ9</accession>
<gene>
    <name evidence="5" type="ORF">FH969_03935</name>
</gene>
<keyword evidence="6" id="KW-1185">Reference proteome</keyword>
<proteinExistence type="predicted"/>
<dbReference type="RefSeq" id="WP_139986216.1">
    <property type="nucleotide sequence ID" value="NZ_VENP01000009.1"/>
</dbReference>
<dbReference type="InterPro" id="IPR029039">
    <property type="entry name" value="Flavoprotein-like_sf"/>
</dbReference>
<keyword evidence="3" id="KW-0560">Oxidoreductase</keyword>